<name>A0A1M7LBC2_9BACT</name>
<dbReference type="RefSeq" id="WP_073086474.1">
    <property type="nucleotide sequence ID" value="NZ_FRBL01000010.1"/>
</dbReference>
<evidence type="ECO:0000313" key="10">
    <source>
        <dbReference type="EMBL" id="SHM75143.1"/>
    </source>
</evidence>
<keyword evidence="4" id="KW-0732">Signal</keyword>
<dbReference type="PANTHER" id="PTHR47466:SF1">
    <property type="entry name" value="METALLOPROTEASE MEP1 (AFU_ORTHOLOGUE AFUA_1G07730)-RELATED"/>
    <property type="match status" value="1"/>
</dbReference>
<keyword evidence="6" id="KW-0862">Zinc</keyword>
<gene>
    <name evidence="10" type="ORF">SAMN05444266_110228</name>
</gene>
<dbReference type="Gene3D" id="3.40.390.10">
    <property type="entry name" value="Collagenase (Catalytic Domain)"/>
    <property type="match status" value="1"/>
</dbReference>
<dbReference type="EMBL" id="FRBL01000010">
    <property type="protein sequence ID" value="SHM75143.1"/>
    <property type="molecule type" value="Genomic_DNA"/>
</dbReference>
<dbReference type="GO" id="GO:0008237">
    <property type="term" value="F:metallopeptidase activity"/>
    <property type="evidence" value="ECO:0007669"/>
    <property type="project" value="UniProtKB-KW"/>
</dbReference>
<keyword evidence="8" id="KW-1015">Disulfide bond</keyword>
<reference evidence="10 11" key="1">
    <citation type="submission" date="2016-11" db="EMBL/GenBank/DDBJ databases">
        <authorList>
            <person name="Jaros S."/>
            <person name="Januszkiewicz K."/>
            <person name="Wedrychowicz H."/>
        </authorList>
    </citation>
    <scope>NUCLEOTIDE SEQUENCE [LARGE SCALE GENOMIC DNA]</scope>
    <source>
        <strain evidence="10 11">DSM 27406</strain>
    </source>
</reference>
<dbReference type="InterPro" id="IPR024079">
    <property type="entry name" value="MetalloPept_cat_dom_sf"/>
</dbReference>
<dbReference type="Pfam" id="PF05572">
    <property type="entry name" value="Peptidase_M43"/>
    <property type="match status" value="1"/>
</dbReference>
<protein>
    <submittedName>
        <fullName evidence="10">Pregnancy-associated plasma protein-A</fullName>
    </submittedName>
</protein>
<dbReference type="PANTHER" id="PTHR47466">
    <property type="match status" value="1"/>
</dbReference>
<comment type="similarity">
    <text evidence="1">Belongs to the peptidase M43B family.</text>
</comment>
<accession>A0A1M7LBC2</accession>
<dbReference type="STRING" id="1419482.SAMN05444266_110228"/>
<keyword evidence="3" id="KW-0479">Metal-binding</keyword>
<evidence type="ECO:0000256" key="5">
    <source>
        <dbReference type="ARBA" id="ARBA00022801"/>
    </source>
</evidence>
<keyword evidence="2" id="KW-0645">Protease</keyword>
<keyword evidence="7" id="KW-0482">Metalloprotease</keyword>
<evidence type="ECO:0000256" key="1">
    <source>
        <dbReference type="ARBA" id="ARBA00008721"/>
    </source>
</evidence>
<dbReference type="OrthoDB" id="6278496at2"/>
<sequence length="430" mass="48587">MKSVISFLLVLILWIGKSRAQMHCCAAEFTTDVQHLFPRLNDHETLQKLKFSIQNSIGTPQVKEIRVPVVFHIIISDPSTITMDLINSQIEVLNEDFSGKNPDISQVPDCFKKDLAGDTKIRFYLKDVKTRATPQTFIIGNLSSGKTRTEITDPIRTYSTGGLDAISPATILNIWVGNIKMSGEFGEEEELQGYALMPPAPLNLSGVVINARNFGRLYSVNNNYNLGRVCTHEVGHYFGLQHIFGDVSTCTDDNIDDTPIQYDANVVCRTGTYASCKNDGDMYMNYMDYTPDACKYMFTKGQAQKMHQVISAFYPFYLIWDKNAPWNLEMLQELIYVKNISQYQNKAVVEFSTSHPGDITDIYIRKLSDGSWQLHHTADSSFNAQGLEPGEIYEIKLKSGKNNEGFKDFPSTYFLTEAAKFTDGHQMEIN</sequence>
<dbReference type="GO" id="GO:0046872">
    <property type="term" value="F:metal ion binding"/>
    <property type="evidence" value="ECO:0007669"/>
    <property type="project" value="UniProtKB-KW"/>
</dbReference>
<evidence type="ECO:0000256" key="6">
    <source>
        <dbReference type="ARBA" id="ARBA00022833"/>
    </source>
</evidence>
<evidence type="ECO:0000313" key="11">
    <source>
        <dbReference type="Proteomes" id="UP000184420"/>
    </source>
</evidence>
<dbReference type="Proteomes" id="UP000184420">
    <property type="component" value="Unassembled WGS sequence"/>
</dbReference>
<evidence type="ECO:0000256" key="7">
    <source>
        <dbReference type="ARBA" id="ARBA00023049"/>
    </source>
</evidence>
<keyword evidence="5" id="KW-0378">Hydrolase</keyword>
<keyword evidence="11" id="KW-1185">Reference proteome</keyword>
<evidence type="ECO:0000256" key="4">
    <source>
        <dbReference type="ARBA" id="ARBA00022729"/>
    </source>
</evidence>
<dbReference type="AlphaFoldDB" id="A0A1M7LBC2"/>
<evidence type="ECO:0000259" key="9">
    <source>
        <dbReference type="Pfam" id="PF05572"/>
    </source>
</evidence>
<proteinExistence type="inferred from homology"/>
<dbReference type="GO" id="GO:0006508">
    <property type="term" value="P:proteolysis"/>
    <property type="evidence" value="ECO:0007669"/>
    <property type="project" value="UniProtKB-KW"/>
</dbReference>
<dbReference type="InterPro" id="IPR008754">
    <property type="entry name" value="Peptidase_M43"/>
</dbReference>
<evidence type="ECO:0000256" key="2">
    <source>
        <dbReference type="ARBA" id="ARBA00022670"/>
    </source>
</evidence>
<evidence type="ECO:0000256" key="3">
    <source>
        <dbReference type="ARBA" id="ARBA00022723"/>
    </source>
</evidence>
<dbReference type="SUPFAM" id="SSF55486">
    <property type="entry name" value="Metalloproteases ('zincins'), catalytic domain"/>
    <property type="match status" value="1"/>
</dbReference>
<feature type="domain" description="Peptidase M43 pregnancy-associated plasma-A" evidence="9">
    <location>
        <begin position="193"/>
        <end position="310"/>
    </location>
</feature>
<evidence type="ECO:0000256" key="8">
    <source>
        <dbReference type="ARBA" id="ARBA00023157"/>
    </source>
</evidence>
<organism evidence="10 11">
    <name type="scientific">Chitinophaga jiangningensis</name>
    <dbReference type="NCBI Taxonomy" id="1419482"/>
    <lineage>
        <taxon>Bacteria</taxon>
        <taxon>Pseudomonadati</taxon>
        <taxon>Bacteroidota</taxon>
        <taxon>Chitinophagia</taxon>
        <taxon>Chitinophagales</taxon>
        <taxon>Chitinophagaceae</taxon>
        <taxon>Chitinophaga</taxon>
    </lineage>
</organism>